<dbReference type="Proteomes" id="UP001054945">
    <property type="component" value="Unassembled WGS sequence"/>
</dbReference>
<protein>
    <submittedName>
        <fullName evidence="1">Uncharacterized protein</fullName>
    </submittedName>
</protein>
<evidence type="ECO:0000313" key="1">
    <source>
        <dbReference type="EMBL" id="GIY00201.1"/>
    </source>
</evidence>
<proteinExistence type="predicted"/>
<sequence length="81" mass="9352">MRPHQPTCAHPDTFRQTQKSSFFPRLHSIIDQLIADLTPEHCSESQSATFRKNRPEVLLNKTSVSQSNTIARRINMCFPKQ</sequence>
<comment type="caution">
    <text evidence="1">The sequence shown here is derived from an EMBL/GenBank/DDBJ whole genome shotgun (WGS) entry which is preliminary data.</text>
</comment>
<keyword evidence="2" id="KW-1185">Reference proteome</keyword>
<gene>
    <name evidence="1" type="ORF">CEXT_503921</name>
</gene>
<dbReference type="AlphaFoldDB" id="A0AAV4PV40"/>
<evidence type="ECO:0000313" key="2">
    <source>
        <dbReference type="Proteomes" id="UP001054945"/>
    </source>
</evidence>
<accession>A0AAV4PV40</accession>
<organism evidence="1 2">
    <name type="scientific">Caerostris extrusa</name>
    <name type="common">Bark spider</name>
    <name type="synonym">Caerostris bankana</name>
    <dbReference type="NCBI Taxonomy" id="172846"/>
    <lineage>
        <taxon>Eukaryota</taxon>
        <taxon>Metazoa</taxon>
        <taxon>Ecdysozoa</taxon>
        <taxon>Arthropoda</taxon>
        <taxon>Chelicerata</taxon>
        <taxon>Arachnida</taxon>
        <taxon>Araneae</taxon>
        <taxon>Araneomorphae</taxon>
        <taxon>Entelegynae</taxon>
        <taxon>Araneoidea</taxon>
        <taxon>Araneidae</taxon>
        <taxon>Caerostris</taxon>
    </lineage>
</organism>
<dbReference type="EMBL" id="BPLR01005155">
    <property type="protein sequence ID" value="GIY00201.1"/>
    <property type="molecule type" value="Genomic_DNA"/>
</dbReference>
<reference evidence="1 2" key="1">
    <citation type="submission" date="2021-06" db="EMBL/GenBank/DDBJ databases">
        <title>Caerostris extrusa draft genome.</title>
        <authorList>
            <person name="Kono N."/>
            <person name="Arakawa K."/>
        </authorList>
    </citation>
    <scope>NUCLEOTIDE SEQUENCE [LARGE SCALE GENOMIC DNA]</scope>
</reference>
<name>A0AAV4PV40_CAEEX</name>